<dbReference type="InterPro" id="IPR001967">
    <property type="entry name" value="Peptidase_S11_N"/>
</dbReference>
<gene>
    <name evidence="13" type="ORF">SAMN05216548_11661</name>
</gene>
<sequence>MPFPAVSGWRRVSAAAVLFLSAVSGIGSAAAQDSFVGPYILADLVSGRIYAEHDANRPWYPASTTKLMTTLVVFEALQRHEVTRDSPVVMSANASAQPPSKMGFKPGTKLTLDNALKMMLVKSANDMAVAIAESVGGSEEQFVARMNEEAQRLGMTRTHFATPNGLPDPNNYTTARDMAVLTRAIALMYPQYRGYFSIPSIQFGKRTIHNVNLLVERYPGATGMKTGFICASGFNLIGTARRNGHEAMAVVFGASGGLARAEEAAGLLEEALNGSNALPLTSTTLQTVSSGMNYTTPVDMSEIICSGKKGTTPSETVLETADEVANNGQMPQSEAALPRFKLGPRGQFASIPVSIEGTTAAPATEATTPAISAKAPARSLQAQSIQGKALMESGDVAGLPVDVGKLGPTKKGRSVLNNTPKPTRGPVKTLANSGKSESRAAPGKKDAAARKPVAKPKAPVKPKPRHPAKAD</sequence>
<organism evidence="13 14">
    <name type="scientific">Faunimonas pinastri</name>
    <dbReference type="NCBI Taxonomy" id="1855383"/>
    <lineage>
        <taxon>Bacteria</taxon>
        <taxon>Pseudomonadati</taxon>
        <taxon>Pseudomonadota</taxon>
        <taxon>Alphaproteobacteria</taxon>
        <taxon>Hyphomicrobiales</taxon>
        <taxon>Afifellaceae</taxon>
        <taxon>Faunimonas</taxon>
    </lineage>
</organism>
<dbReference type="GO" id="GO:0008360">
    <property type="term" value="P:regulation of cell shape"/>
    <property type="evidence" value="ECO:0007669"/>
    <property type="project" value="UniProtKB-KW"/>
</dbReference>
<evidence type="ECO:0000256" key="5">
    <source>
        <dbReference type="ARBA" id="ARBA00022984"/>
    </source>
</evidence>
<keyword evidence="6" id="KW-0961">Cell wall biogenesis/degradation</keyword>
<feature type="active site" evidence="7">
    <location>
        <position position="123"/>
    </location>
</feature>
<dbReference type="InterPro" id="IPR018044">
    <property type="entry name" value="Peptidase_S11"/>
</dbReference>
<dbReference type="Proteomes" id="UP000199647">
    <property type="component" value="Unassembled WGS sequence"/>
</dbReference>
<keyword evidence="5" id="KW-0573">Peptidoglycan synthesis</keyword>
<dbReference type="PRINTS" id="PR00725">
    <property type="entry name" value="DADACBPTASE1"/>
</dbReference>
<dbReference type="RefSeq" id="WP_177176920.1">
    <property type="nucleotide sequence ID" value="NZ_FOFG01000016.1"/>
</dbReference>
<keyword evidence="13" id="KW-0645">Protease</keyword>
<dbReference type="GO" id="GO:0006508">
    <property type="term" value="P:proteolysis"/>
    <property type="evidence" value="ECO:0007669"/>
    <property type="project" value="InterPro"/>
</dbReference>
<reference evidence="13 14" key="1">
    <citation type="submission" date="2016-10" db="EMBL/GenBank/DDBJ databases">
        <authorList>
            <person name="de Groot N.N."/>
        </authorList>
    </citation>
    <scope>NUCLEOTIDE SEQUENCE [LARGE SCALE GENOMIC DNA]</scope>
    <source>
        <strain evidence="13 14">A52C2</strain>
    </source>
</reference>
<dbReference type="Pfam" id="PF00768">
    <property type="entry name" value="Peptidase_S11"/>
    <property type="match status" value="1"/>
</dbReference>
<feature type="compositionally biased region" description="Basic residues" evidence="10">
    <location>
        <begin position="452"/>
        <end position="471"/>
    </location>
</feature>
<evidence type="ECO:0000256" key="7">
    <source>
        <dbReference type="PIRSR" id="PIRSR618044-1"/>
    </source>
</evidence>
<evidence type="ECO:0000256" key="8">
    <source>
        <dbReference type="PIRSR" id="PIRSR618044-2"/>
    </source>
</evidence>
<accession>A0A1H9NL64</accession>
<dbReference type="STRING" id="1855383.SAMN05216548_11661"/>
<keyword evidence="4" id="KW-0133">Cell shape</keyword>
<feature type="region of interest" description="Disordered" evidence="10">
    <location>
        <begin position="398"/>
        <end position="471"/>
    </location>
</feature>
<feature type="domain" description="Peptidase S11 D-alanyl-D-alanine carboxypeptidase A N-terminal" evidence="12">
    <location>
        <begin position="37"/>
        <end position="255"/>
    </location>
</feature>
<evidence type="ECO:0000313" key="14">
    <source>
        <dbReference type="Proteomes" id="UP000199647"/>
    </source>
</evidence>
<evidence type="ECO:0000256" key="11">
    <source>
        <dbReference type="SAM" id="SignalP"/>
    </source>
</evidence>
<feature type="active site" description="Acyl-ester intermediate" evidence="7">
    <location>
        <position position="63"/>
    </location>
</feature>
<evidence type="ECO:0000256" key="1">
    <source>
        <dbReference type="ARBA" id="ARBA00007164"/>
    </source>
</evidence>
<keyword evidence="3" id="KW-0378">Hydrolase</keyword>
<keyword evidence="14" id="KW-1185">Reference proteome</keyword>
<feature type="chain" id="PRO_5011623207" evidence="11">
    <location>
        <begin position="30"/>
        <end position="471"/>
    </location>
</feature>
<dbReference type="PANTHER" id="PTHR21581:SF6">
    <property type="entry name" value="TRAFFICKING PROTEIN PARTICLE COMPLEX SUBUNIT 12"/>
    <property type="match status" value="1"/>
</dbReference>
<protein>
    <submittedName>
        <fullName evidence="13">D-alanyl-D-alanine carboxypeptidase</fullName>
    </submittedName>
</protein>
<comment type="similarity">
    <text evidence="1 9">Belongs to the peptidase S11 family.</text>
</comment>
<proteinExistence type="inferred from homology"/>
<evidence type="ECO:0000256" key="4">
    <source>
        <dbReference type="ARBA" id="ARBA00022960"/>
    </source>
</evidence>
<evidence type="ECO:0000313" key="13">
    <source>
        <dbReference type="EMBL" id="SER36688.1"/>
    </source>
</evidence>
<evidence type="ECO:0000256" key="9">
    <source>
        <dbReference type="RuleBase" id="RU004016"/>
    </source>
</evidence>
<dbReference type="AlphaFoldDB" id="A0A1H9NL64"/>
<dbReference type="GO" id="GO:0071555">
    <property type="term" value="P:cell wall organization"/>
    <property type="evidence" value="ECO:0007669"/>
    <property type="project" value="UniProtKB-KW"/>
</dbReference>
<feature type="signal peptide" evidence="11">
    <location>
        <begin position="1"/>
        <end position="29"/>
    </location>
</feature>
<feature type="active site" description="Proton acceptor" evidence="7">
    <location>
        <position position="66"/>
    </location>
</feature>
<dbReference type="PANTHER" id="PTHR21581">
    <property type="entry name" value="D-ALANYL-D-ALANINE CARBOXYPEPTIDASE"/>
    <property type="match status" value="1"/>
</dbReference>
<evidence type="ECO:0000256" key="2">
    <source>
        <dbReference type="ARBA" id="ARBA00022729"/>
    </source>
</evidence>
<dbReference type="GO" id="GO:0009252">
    <property type="term" value="P:peptidoglycan biosynthetic process"/>
    <property type="evidence" value="ECO:0007669"/>
    <property type="project" value="UniProtKB-KW"/>
</dbReference>
<keyword evidence="2 11" id="KW-0732">Signal</keyword>
<dbReference type="SUPFAM" id="SSF56601">
    <property type="entry name" value="beta-lactamase/transpeptidase-like"/>
    <property type="match status" value="1"/>
</dbReference>
<evidence type="ECO:0000256" key="6">
    <source>
        <dbReference type="ARBA" id="ARBA00023316"/>
    </source>
</evidence>
<dbReference type="GO" id="GO:0009002">
    <property type="term" value="F:serine-type D-Ala-D-Ala carboxypeptidase activity"/>
    <property type="evidence" value="ECO:0007669"/>
    <property type="project" value="InterPro"/>
</dbReference>
<evidence type="ECO:0000256" key="10">
    <source>
        <dbReference type="SAM" id="MobiDB-lite"/>
    </source>
</evidence>
<name>A0A1H9NL64_9HYPH</name>
<dbReference type="InterPro" id="IPR012338">
    <property type="entry name" value="Beta-lactam/transpept-like"/>
</dbReference>
<keyword evidence="13" id="KW-0121">Carboxypeptidase</keyword>
<dbReference type="Gene3D" id="3.40.710.10">
    <property type="entry name" value="DD-peptidase/beta-lactamase superfamily"/>
    <property type="match status" value="1"/>
</dbReference>
<feature type="binding site" evidence="8">
    <location>
        <position position="225"/>
    </location>
    <ligand>
        <name>substrate</name>
    </ligand>
</feature>
<evidence type="ECO:0000256" key="3">
    <source>
        <dbReference type="ARBA" id="ARBA00022801"/>
    </source>
</evidence>
<evidence type="ECO:0000259" key="12">
    <source>
        <dbReference type="Pfam" id="PF00768"/>
    </source>
</evidence>
<dbReference type="EMBL" id="FOFG01000016">
    <property type="protein sequence ID" value="SER36688.1"/>
    <property type="molecule type" value="Genomic_DNA"/>
</dbReference>